<evidence type="ECO:0000256" key="3">
    <source>
        <dbReference type="SAM" id="MobiDB-lite"/>
    </source>
</evidence>
<evidence type="ECO:0000256" key="1">
    <source>
        <dbReference type="ARBA" id="ARBA00005046"/>
    </source>
</evidence>
<proteinExistence type="predicted"/>
<dbReference type="Gene3D" id="3.30.70.640">
    <property type="entry name" value="Molybdopterin cofactor biosynthesis C (MoaC) domain"/>
    <property type="match status" value="1"/>
</dbReference>
<evidence type="ECO:0000256" key="2">
    <source>
        <dbReference type="ARBA" id="ARBA00023150"/>
    </source>
</evidence>
<organism evidence="5 6">
    <name type="scientific">Geotrichum candidum</name>
    <name type="common">Oospora lactis</name>
    <name type="synonym">Dipodascus geotrichum</name>
    <dbReference type="NCBI Taxonomy" id="1173061"/>
    <lineage>
        <taxon>Eukaryota</taxon>
        <taxon>Fungi</taxon>
        <taxon>Dikarya</taxon>
        <taxon>Ascomycota</taxon>
        <taxon>Saccharomycotina</taxon>
        <taxon>Dipodascomycetes</taxon>
        <taxon>Dipodascales</taxon>
        <taxon>Dipodascaceae</taxon>
        <taxon>Geotrichum</taxon>
    </lineage>
</organism>
<feature type="compositionally biased region" description="Low complexity" evidence="3">
    <location>
        <begin position="122"/>
        <end position="133"/>
    </location>
</feature>
<feature type="region of interest" description="Disordered" evidence="3">
    <location>
        <begin position="121"/>
        <end position="140"/>
    </location>
</feature>
<evidence type="ECO:0000313" key="5">
    <source>
        <dbReference type="EMBL" id="CDO56450.1"/>
    </source>
</evidence>
<protein>
    <recommendedName>
        <fullName evidence="4">Molybdopterin cofactor biosynthesis C (MoaC) domain-containing protein</fullName>
    </recommendedName>
</protein>
<dbReference type="STRING" id="1173061.A0A0J9XGN9"/>
<evidence type="ECO:0000313" key="6">
    <source>
        <dbReference type="Proteomes" id="UP000242525"/>
    </source>
</evidence>
<name>A0A0J9XGN9_GEOCN</name>
<dbReference type="OrthoDB" id="429626at2759"/>
<accession>A0A0J9XGN9</accession>
<dbReference type="PANTHER" id="PTHR22960">
    <property type="entry name" value="MOLYBDOPTERIN COFACTOR SYNTHESIS PROTEIN A"/>
    <property type="match status" value="1"/>
</dbReference>
<dbReference type="GO" id="GO:0061799">
    <property type="term" value="F:cyclic pyranopterin monophosphate synthase activity"/>
    <property type="evidence" value="ECO:0007669"/>
    <property type="project" value="TreeGrafter"/>
</dbReference>
<comment type="pathway">
    <text evidence="1">Cofactor biosynthesis; molybdopterin biosynthesis.</text>
</comment>
<gene>
    <name evidence="5" type="ORF">BN980_GECA15s01374g</name>
</gene>
<dbReference type="InterPro" id="IPR002820">
    <property type="entry name" value="Mopterin_CF_biosynth-C_dom"/>
</dbReference>
<dbReference type="InterPro" id="IPR050105">
    <property type="entry name" value="MoCo_biosynth_MoaA/MoaC"/>
</dbReference>
<sequence>MKPSLCHLFRAGRVALQHIPKGAPPTAPGLTHINAAGSAHMVNIADKPVSQRSATAAGRIMFSCSSTLAHLHAANNKKGDVLGVARVAGIMAVKRTADLIPLCHPGLRLTRIECELAVVGNGSEPTSDGSSSGSGTGVEVRTTVDCEGRTGVEMEALVGAMASLATVYDMCKAVDKGMVIGDVRVVRKVGGRHDYGEEAAEGK</sequence>
<dbReference type="NCBIfam" id="NF006870">
    <property type="entry name" value="PRK09364.1"/>
    <property type="match status" value="1"/>
</dbReference>
<dbReference type="UniPathway" id="UPA00344"/>
<dbReference type="EMBL" id="CCBN010000015">
    <property type="protein sequence ID" value="CDO56450.1"/>
    <property type="molecule type" value="Genomic_DNA"/>
</dbReference>
<dbReference type="SUPFAM" id="SSF55040">
    <property type="entry name" value="Molybdenum cofactor biosynthesis protein C, MoaC"/>
    <property type="match status" value="1"/>
</dbReference>
<dbReference type="Pfam" id="PF01967">
    <property type="entry name" value="MoaC"/>
    <property type="match status" value="1"/>
</dbReference>
<dbReference type="Proteomes" id="UP000242525">
    <property type="component" value="Unassembled WGS sequence"/>
</dbReference>
<dbReference type="GO" id="GO:0061798">
    <property type="term" value="F:GTP 3',8'-cyclase activity"/>
    <property type="evidence" value="ECO:0007669"/>
    <property type="project" value="TreeGrafter"/>
</dbReference>
<keyword evidence="2" id="KW-0501">Molybdenum cofactor biosynthesis</keyword>
<dbReference type="NCBIfam" id="TIGR00581">
    <property type="entry name" value="moaC"/>
    <property type="match status" value="1"/>
</dbReference>
<dbReference type="PANTHER" id="PTHR22960:SF0">
    <property type="entry name" value="MOLYBDENUM COFACTOR BIOSYNTHESIS PROTEIN 1"/>
    <property type="match status" value="1"/>
</dbReference>
<reference evidence="5" key="1">
    <citation type="submission" date="2014-03" db="EMBL/GenBank/DDBJ databases">
        <authorList>
            <person name="Casaregola S."/>
        </authorList>
    </citation>
    <scope>NUCLEOTIDE SEQUENCE [LARGE SCALE GENOMIC DNA]</scope>
    <source>
        <strain evidence="5">CLIB 918</strain>
    </source>
</reference>
<dbReference type="InterPro" id="IPR036522">
    <property type="entry name" value="MoaC_sf"/>
</dbReference>
<evidence type="ECO:0000259" key="4">
    <source>
        <dbReference type="Pfam" id="PF01967"/>
    </source>
</evidence>
<dbReference type="GO" id="GO:0006777">
    <property type="term" value="P:Mo-molybdopterin cofactor biosynthetic process"/>
    <property type="evidence" value="ECO:0007669"/>
    <property type="project" value="UniProtKB-KW"/>
</dbReference>
<comment type="caution">
    <text evidence="5">The sequence shown here is derived from an EMBL/GenBank/DDBJ whole genome shotgun (WGS) entry which is preliminary data.</text>
</comment>
<dbReference type="AlphaFoldDB" id="A0A0J9XGN9"/>
<dbReference type="InterPro" id="IPR023045">
    <property type="entry name" value="MoaC"/>
</dbReference>
<keyword evidence="6" id="KW-1185">Reference proteome</keyword>
<feature type="domain" description="Molybdopterin cofactor biosynthesis C (MoaC)" evidence="4">
    <location>
        <begin position="41"/>
        <end position="191"/>
    </location>
</feature>